<reference evidence="2 3" key="1">
    <citation type="submission" date="2018-09" db="EMBL/GenBank/DDBJ databases">
        <title>Phylogeny of the Shewanellaceae, and recommendation for two new genera, Pseudoshewanella and Parashewanella.</title>
        <authorList>
            <person name="Wang G."/>
        </authorList>
    </citation>
    <scope>NUCLEOTIDE SEQUENCE [LARGE SCALE GENOMIC DNA]</scope>
    <source>
        <strain evidence="2 3">C51</strain>
    </source>
</reference>
<accession>A0A3L8PV29</accession>
<dbReference type="AlphaFoldDB" id="A0A3L8PV29"/>
<gene>
    <name evidence="2" type="ORF">D5018_13565</name>
</gene>
<name>A0A3L8PV29_9GAMM</name>
<sequence length="253" mass="28901">MAAPTTTNCELEKAIHASYNCKERSFINFEDTLYTQIKTRLDSSYPKEIELLLKVTYTGKTTPKERKYIVKPKQSSESPSRLYHQIEVQTVGYTLSLHSTQPDEAKALAYQYNIVADREAKLRHHIHRSAKNSGEDDLFEMAPEQKKEHLQLNQSNIAKYNPADRKEVEEQLKQEREAEQEKDRKTTAELANKAQENLMRGIKVMCIGSTESEQPKVEETSAQLAVEPTPPKPNPAIKPKPALLPKPKQTQKQ</sequence>
<protein>
    <submittedName>
        <fullName evidence="2">Uncharacterized protein</fullName>
    </submittedName>
</protein>
<comment type="caution">
    <text evidence="2">The sequence shown here is derived from an EMBL/GenBank/DDBJ whole genome shotgun (WGS) entry which is preliminary data.</text>
</comment>
<dbReference type="RefSeq" id="WP_121839537.1">
    <property type="nucleotide sequence ID" value="NZ_ML014791.1"/>
</dbReference>
<keyword evidence="3" id="KW-1185">Reference proteome</keyword>
<organism evidence="2 3">
    <name type="scientific">Parashewanella curva</name>
    <dbReference type="NCBI Taxonomy" id="2338552"/>
    <lineage>
        <taxon>Bacteria</taxon>
        <taxon>Pseudomonadati</taxon>
        <taxon>Pseudomonadota</taxon>
        <taxon>Gammaproteobacteria</taxon>
        <taxon>Alteromonadales</taxon>
        <taxon>Shewanellaceae</taxon>
        <taxon>Parashewanella</taxon>
    </lineage>
</organism>
<evidence type="ECO:0000256" key="1">
    <source>
        <dbReference type="SAM" id="MobiDB-lite"/>
    </source>
</evidence>
<evidence type="ECO:0000313" key="2">
    <source>
        <dbReference type="EMBL" id="RLV59164.1"/>
    </source>
</evidence>
<feature type="compositionally biased region" description="Pro residues" evidence="1">
    <location>
        <begin position="228"/>
        <end position="244"/>
    </location>
</feature>
<feature type="region of interest" description="Disordered" evidence="1">
    <location>
        <begin position="211"/>
        <end position="253"/>
    </location>
</feature>
<evidence type="ECO:0000313" key="3">
    <source>
        <dbReference type="Proteomes" id="UP000281474"/>
    </source>
</evidence>
<dbReference type="EMBL" id="QZEI01000042">
    <property type="protein sequence ID" value="RLV59164.1"/>
    <property type="molecule type" value="Genomic_DNA"/>
</dbReference>
<dbReference type="Proteomes" id="UP000281474">
    <property type="component" value="Unassembled WGS sequence"/>
</dbReference>
<proteinExistence type="predicted"/>